<organism evidence="1 2">
    <name type="scientific">Glycine soja</name>
    <name type="common">Wild soybean</name>
    <dbReference type="NCBI Taxonomy" id="3848"/>
    <lineage>
        <taxon>Eukaryota</taxon>
        <taxon>Viridiplantae</taxon>
        <taxon>Streptophyta</taxon>
        <taxon>Embryophyta</taxon>
        <taxon>Tracheophyta</taxon>
        <taxon>Spermatophyta</taxon>
        <taxon>Magnoliopsida</taxon>
        <taxon>eudicotyledons</taxon>
        <taxon>Gunneridae</taxon>
        <taxon>Pentapetalae</taxon>
        <taxon>rosids</taxon>
        <taxon>fabids</taxon>
        <taxon>Fabales</taxon>
        <taxon>Fabaceae</taxon>
        <taxon>Papilionoideae</taxon>
        <taxon>50 kb inversion clade</taxon>
        <taxon>NPAAA clade</taxon>
        <taxon>indigoferoid/millettioid clade</taxon>
        <taxon>Phaseoleae</taxon>
        <taxon>Glycine</taxon>
        <taxon>Glycine subgen. Soja</taxon>
    </lineage>
</organism>
<evidence type="ECO:0000313" key="1">
    <source>
        <dbReference type="EMBL" id="RZB78829.1"/>
    </source>
</evidence>
<gene>
    <name evidence="1" type="ORF">D0Y65_029279</name>
</gene>
<accession>A0A445HYI9</accession>
<evidence type="ECO:0000313" key="2">
    <source>
        <dbReference type="Proteomes" id="UP000289340"/>
    </source>
</evidence>
<dbReference type="EMBL" id="QZWG01000011">
    <property type="protein sequence ID" value="RZB78829.1"/>
    <property type="molecule type" value="Genomic_DNA"/>
</dbReference>
<dbReference type="PANTHER" id="PTHR47512:SF2">
    <property type="entry name" value="ISOMERASE FAMILY PROTEIN, PUTATIVE-RELATED"/>
    <property type="match status" value="1"/>
</dbReference>
<dbReference type="AlphaFoldDB" id="A0A445HYI9"/>
<dbReference type="Proteomes" id="UP000289340">
    <property type="component" value="Chromosome 11"/>
</dbReference>
<keyword evidence="2" id="KW-1185">Reference proteome</keyword>
<dbReference type="Gramene" id="XM_028332758.1">
    <property type="protein sequence ID" value="XP_028188559.1"/>
    <property type="gene ID" value="LOC114375022"/>
</dbReference>
<protein>
    <submittedName>
        <fullName evidence="1">Uncharacterized protein</fullName>
    </submittedName>
</protein>
<name>A0A445HYI9_GLYSO</name>
<reference evidence="1 2" key="1">
    <citation type="submission" date="2018-09" db="EMBL/GenBank/DDBJ databases">
        <title>A high-quality reference genome of wild soybean provides a powerful tool to mine soybean genomes.</title>
        <authorList>
            <person name="Xie M."/>
            <person name="Chung C.Y.L."/>
            <person name="Li M.-W."/>
            <person name="Wong F.-L."/>
            <person name="Chan T.-F."/>
            <person name="Lam H.-M."/>
        </authorList>
    </citation>
    <scope>NUCLEOTIDE SEQUENCE [LARGE SCALE GENOMIC DNA]</scope>
    <source>
        <strain evidence="2">cv. W05</strain>
        <tissue evidence="1">Hypocotyl of etiolated seedlings</tissue>
    </source>
</reference>
<comment type="caution">
    <text evidence="1">The sequence shown here is derived from an EMBL/GenBank/DDBJ whole genome shotgun (WGS) entry which is preliminary data.</text>
</comment>
<proteinExistence type="predicted"/>
<dbReference type="PANTHER" id="PTHR47512">
    <property type="entry name" value="EXPRESSED PROTEIN"/>
    <property type="match status" value="1"/>
</dbReference>
<sequence>MMLSSQFSVSDFFSYNFNFSFSKLTQNNITRLSFAGNIEDSEKNTSKSKTRVQQQQDQSALIDITNDSPIAGLANGVILGTPLAKQRRSKMKNTPGSGEALLRGQVKTLLLKVEEEVELSKFSLESMELVAPMPVNTPQFQNLSGLASVTNPSVVLKNPLIPQVVNHVFDGSESEKSVISRSLLFDFSEKSQLSNASEEFFSALSYEELVQAGKEISSCCIEGDDASIWSMQVNASTHDEEEDDEVTTAYEEDCCEDVEGEEEKEEYDEGGLLLDELCEGLNNISMNERIAPKFEGKHTRFVYNSDDEIVKEEVEENFGESASSTKILRLKGLPTPKGKHLRFYEEEDGKSAL</sequence>